<reference evidence="4" key="1">
    <citation type="submission" date="2017-05" db="EMBL/GenBank/DDBJ databases">
        <authorList>
            <person name="Sharma S."/>
            <person name="Sidhu C."/>
            <person name="Pinnaka A.K."/>
        </authorList>
    </citation>
    <scope>NUCLEOTIDE SEQUENCE [LARGE SCALE GENOMIC DNA]</scope>
    <source>
        <strain evidence="4">AK93</strain>
    </source>
</reference>
<dbReference type="SUPFAM" id="SSF53474">
    <property type="entry name" value="alpha/beta-Hydrolases"/>
    <property type="match status" value="1"/>
</dbReference>
<evidence type="ECO:0000256" key="1">
    <source>
        <dbReference type="SAM" id="SignalP"/>
    </source>
</evidence>
<dbReference type="PANTHER" id="PTHR33428:SF14">
    <property type="entry name" value="CARBOXYLESTERASE TYPE B DOMAIN-CONTAINING PROTEIN"/>
    <property type="match status" value="1"/>
</dbReference>
<accession>A0A3E0X1W6</accession>
<dbReference type="RefSeq" id="WP_220347777.1">
    <property type="nucleotide sequence ID" value="NZ_NFZV01000004.1"/>
</dbReference>
<dbReference type="Gene3D" id="3.40.50.1820">
    <property type="entry name" value="alpha/beta hydrolase"/>
    <property type="match status" value="1"/>
</dbReference>
<dbReference type="InterPro" id="IPR029058">
    <property type="entry name" value="AB_hydrolase_fold"/>
</dbReference>
<keyword evidence="1" id="KW-0732">Signal</keyword>
<gene>
    <name evidence="3" type="ORF">CAL65_07425</name>
</gene>
<feature type="domain" description="PET hydrolase/cutinase-like" evidence="2">
    <location>
        <begin position="64"/>
        <end position="262"/>
    </location>
</feature>
<organism evidence="3 4">
    <name type="scientific">Alkalilimnicola ehrlichii</name>
    <dbReference type="NCBI Taxonomy" id="351052"/>
    <lineage>
        <taxon>Bacteria</taxon>
        <taxon>Pseudomonadati</taxon>
        <taxon>Pseudomonadota</taxon>
        <taxon>Gammaproteobacteria</taxon>
        <taxon>Chromatiales</taxon>
        <taxon>Ectothiorhodospiraceae</taxon>
        <taxon>Alkalilimnicola</taxon>
    </lineage>
</organism>
<name>A0A3E0X1W6_9GAMM</name>
<dbReference type="EMBL" id="NFZW01000005">
    <property type="protein sequence ID" value="RFA38147.1"/>
    <property type="molecule type" value="Genomic_DNA"/>
</dbReference>
<dbReference type="AlphaFoldDB" id="A0A3E0X1W6"/>
<feature type="signal peptide" evidence="1">
    <location>
        <begin position="1"/>
        <end position="25"/>
    </location>
</feature>
<dbReference type="Proteomes" id="UP000256763">
    <property type="component" value="Unassembled WGS sequence"/>
</dbReference>
<comment type="caution">
    <text evidence="3">The sequence shown here is derived from an EMBL/GenBank/DDBJ whole genome shotgun (WGS) entry which is preliminary data.</text>
</comment>
<keyword evidence="4" id="KW-1185">Reference proteome</keyword>
<dbReference type="InterPro" id="IPR041127">
    <property type="entry name" value="PET_hydrolase/cutinase-like"/>
</dbReference>
<dbReference type="GO" id="GO:0016787">
    <property type="term" value="F:hydrolase activity"/>
    <property type="evidence" value="ECO:0007669"/>
    <property type="project" value="UniProtKB-KW"/>
</dbReference>
<evidence type="ECO:0000313" key="3">
    <source>
        <dbReference type="EMBL" id="RFA38147.1"/>
    </source>
</evidence>
<protein>
    <submittedName>
        <fullName evidence="3">Alpha/beta hydrolase</fullName>
    </submittedName>
</protein>
<dbReference type="PANTHER" id="PTHR33428">
    <property type="entry name" value="CHLOROPHYLLASE-2, CHLOROPLASTIC"/>
    <property type="match status" value="1"/>
</dbReference>
<evidence type="ECO:0000313" key="4">
    <source>
        <dbReference type="Proteomes" id="UP000256763"/>
    </source>
</evidence>
<proteinExistence type="predicted"/>
<feature type="chain" id="PRO_5017780922" evidence="1">
    <location>
        <begin position="26"/>
        <end position="288"/>
    </location>
</feature>
<sequence length="288" mass="30904">MVRKTNLRAWLLALAWAVTGGAAQAMNPGNETSGTTSTGFPKSNDFAAVGPFATTLVSEGPDCEIYRPETLGKQGLRHPVILWGNGTGASPSTYEGLLDHLASHGFVVAAAQTSNAGTGQEMIACLDYLARQNEADWGSYTYLLDIERIATVGHSQGGGGAIMAGTDERVLTTISIQPYIRGLSHIENAQTAQNGPMLLFSGSSDIIASPTKNQRPLYDSANVPVFWATLRGAGHFEPTGDAAGFRGPLTAWLRYYLMDDQMARHVFKGNNCGLCQETTWAVDRRNFD</sequence>
<keyword evidence="3" id="KW-0378">Hydrolase</keyword>
<evidence type="ECO:0000259" key="2">
    <source>
        <dbReference type="Pfam" id="PF12740"/>
    </source>
</evidence>
<dbReference type="Pfam" id="PF12740">
    <property type="entry name" value="PETase"/>
    <property type="match status" value="1"/>
</dbReference>